<proteinExistence type="predicted"/>
<dbReference type="AlphaFoldDB" id="M4F3U7"/>
<dbReference type="Proteomes" id="UP000011750">
    <property type="component" value="Chromosome A05"/>
</dbReference>
<evidence type="ECO:0000313" key="1">
    <source>
        <dbReference type="EnsemblPlants" id="Bra035747.1-P"/>
    </source>
</evidence>
<protein>
    <recommendedName>
        <fullName evidence="3">Protein kinase domain-containing protein</fullName>
    </recommendedName>
</protein>
<dbReference type="STRING" id="51351.M4F3U7"/>
<dbReference type="Gramene" id="Bra035747.1">
    <property type="protein sequence ID" value="Bra035747.1-P"/>
    <property type="gene ID" value="Bra035747"/>
</dbReference>
<evidence type="ECO:0000313" key="2">
    <source>
        <dbReference type="Proteomes" id="UP000011750"/>
    </source>
</evidence>
<evidence type="ECO:0008006" key="3">
    <source>
        <dbReference type="Google" id="ProtNLM"/>
    </source>
</evidence>
<dbReference type="SUPFAM" id="SSF56112">
    <property type="entry name" value="Protein kinase-like (PK-like)"/>
    <property type="match status" value="1"/>
</dbReference>
<dbReference type="eggNOG" id="ENOG502QRJ8">
    <property type="taxonomic scope" value="Eukaryota"/>
</dbReference>
<name>M4F3U7_BRACM</name>
<dbReference type="Gene3D" id="1.10.510.10">
    <property type="entry name" value="Transferase(Phosphotransferase) domain 1"/>
    <property type="match status" value="1"/>
</dbReference>
<dbReference type="HOGENOM" id="CLU_1962689_0_0_1"/>
<sequence length="128" mass="14104">MNVFFSLHILKFDRHVFTHESLGVIILELLTGKSPSEALNGVDLPQWVATAVKEESTNEVFDVELLSDVNTMGDELLNTLKLALHCVDPTPSTRPEAQQVMTQLGEIRPEEMAAVTTSEPLVDASTSR</sequence>
<keyword evidence="2" id="KW-1185">Reference proteome</keyword>
<dbReference type="InParanoid" id="M4F3U7"/>
<dbReference type="OMA" id="RHVFTHE"/>
<organism evidence="1 2">
    <name type="scientific">Brassica campestris</name>
    <name type="common">Field mustard</name>
    <dbReference type="NCBI Taxonomy" id="3711"/>
    <lineage>
        <taxon>Eukaryota</taxon>
        <taxon>Viridiplantae</taxon>
        <taxon>Streptophyta</taxon>
        <taxon>Embryophyta</taxon>
        <taxon>Tracheophyta</taxon>
        <taxon>Spermatophyta</taxon>
        <taxon>Magnoliopsida</taxon>
        <taxon>eudicotyledons</taxon>
        <taxon>Gunneridae</taxon>
        <taxon>Pentapetalae</taxon>
        <taxon>rosids</taxon>
        <taxon>malvids</taxon>
        <taxon>Brassicales</taxon>
        <taxon>Brassicaceae</taxon>
        <taxon>Brassiceae</taxon>
        <taxon>Brassica</taxon>
    </lineage>
</organism>
<dbReference type="EnsemblPlants" id="Bra035747.1">
    <property type="protein sequence ID" value="Bra035747.1-P"/>
    <property type="gene ID" value="Bra035747"/>
</dbReference>
<dbReference type="InterPro" id="IPR011009">
    <property type="entry name" value="Kinase-like_dom_sf"/>
</dbReference>
<reference evidence="1 2" key="1">
    <citation type="journal article" date="2011" name="Nat. Genet.">
        <title>The genome of the mesopolyploid crop species Brassica rapa.</title>
        <authorList>
            <consortium name="Brassica rapa Genome Sequencing Project Consortium"/>
            <person name="Wang X."/>
            <person name="Wang H."/>
            <person name="Wang J."/>
            <person name="Sun R."/>
            <person name="Wu J."/>
            <person name="Liu S."/>
            <person name="Bai Y."/>
            <person name="Mun J.H."/>
            <person name="Bancroft I."/>
            <person name="Cheng F."/>
            <person name="Huang S."/>
            <person name="Li X."/>
            <person name="Hua W."/>
            <person name="Wang J."/>
            <person name="Wang X."/>
            <person name="Freeling M."/>
            <person name="Pires J.C."/>
            <person name="Paterson A.H."/>
            <person name="Chalhoub B."/>
            <person name="Wang B."/>
            <person name="Hayward A."/>
            <person name="Sharpe A.G."/>
            <person name="Park B.S."/>
            <person name="Weisshaar B."/>
            <person name="Liu B."/>
            <person name="Li B."/>
            <person name="Liu B."/>
            <person name="Tong C."/>
            <person name="Song C."/>
            <person name="Duran C."/>
            <person name="Peng C."/>
            <person name="Geng C."/>
            <person name="Koh C."/>
            <person name="Lin C."/>
            <person name="Edwards D."/>
            <person name="Mu D."/>
            <person name="Shen D."/>
            <person name="Soumpourou E."/>
            <person name="Li F."/>
            <person name="Fraser F."/>
            <person name="Conant G."/>
            <person name="Lassalle G."/>
            <person name="King G.J."/>
            <person name="Bonnema G."/>
            <person name="Tang H."/>
            <person name="Wang H."/>
            <person name="Belcram H."/>
            <person name="Zhou H."/>
            <person name="Hirakawa H."/>
            <person name="Abe H."/>
            <person name="Guo H."/>
            <person name="Wang H."/>
            <person name="Jin H."/>
            <person name="Parkin I.A."/>
            <person name="Batley J."/>
            <person name="Kim J.S."/>
            <person name="Just J."/>
            <person name="Li J."/>
            <person name="Xu J."/>
            <person name="Deng J."/>
            <person name="Kim J.A."/>
            <person name="Li J."/>
            <person name="Yu J."/>
            <person name="Meng J."/>
            <person name="Wang J."/>
            <person name="Min J."/>
            <person name="Poulain J."/>
            <person name="Wang J."/>
            <person name="Hatakeyama K."/>
            <person name="Wu K."/>
            <person name="Wang L."/>
            <person name="Fang L."/>
            <person name="Trick M."/>
            <person name="Links M.G."/>
            <person name="Zhao M."/>
            <person name="Jin M."/>
            <person name="Ramchiary N."/>
            <person name="Drou N."/>
            <person name="Berkman P.J."/>
            <person name="Cai Q."/>
            <person name="Huang Q."/>
            <person name="Li R."/>
            <person name="Tabata S."/>
            <person name="Cheng S."/>
            <person name="Zhang S."/>
            <person name="Zhang S."/>
            <person name="Huang S."/>
            <person name="Sato S."/>
            <person name="Sun S."/>
            <person name="Kwon S.J."/>
            <person name="Choi S.R."/>
            <person name="Lee T.H."/>
            <person name="Fan W."/>
            <person name="Zhao X."/>
            <person name="Tan X."/>
            <person name="Xu X."/>
            <person name="Wang Y."/>
            <person name="Qiu Y."/>
            <person name="Yin Y."/>
            <person name="Li Y."/>
            <person name="Du Y."/>
            <person name="Liao Y."/>
            <person name="Lim Y."/>
            <person name="Narusaka Y."/>
            <person name="Wang Y."/>
            <person name="Wang Z."/>
            <person name="Li Z."/>
            <person name="Wang Z."/>
            <person name="Xiong Z."/>
            <person name="Zhang Z."/>
        </authorList>
    </citation>
    <scope>NUCLEOTIDE SEQUENCE [LARGE SCALE GENOMIC DNA]</scope>
    <source>
        <strain evidence="1 2">cv. Chiifu-401-42</strain>
    </source>
</reference>
<accession>M4F3U7</accession>
<dbReference type="PANTHER" id="PTHR48008">
    <property type="entry name" value="LEUCINE-RICH REPEAT RECEPTOR-LIKE PROTEIN KINASE IMK3-RELATED"/>
    <property type="match status" value="1"/>
</dbReference>
<dbReference type="PANTHER" id="PTHR48008:SF6">
    <property type="entry name" value="LEUCINE-RICH REPEAT RECEPTOR-LIKE PROTEIN KINASE IMK3-RELATED"/>
    <property type="match status" value="1"/>
</dbReference>
<reference evidence="1 2" key="2">
    <citation type="journal article" date="2018" name="Hortic Res">
        <title>Improved Brassica rapa reference genome by single-molecule sequencing and chromosome conformation capture technologies.</title>
        <authorList>
            <person name="Zhang L."/>
            <person name="Cai X."/>
            <person name="Wu J."/>
            <person name="Liu M."/>
            <person name="Grob S."/>
            <person name="Cheng F."/>
            <person name="Liang J."/>
            <person name="Cai C."/>
            <person name="Liu Z."/>
            <person name="Liu B."/>
            <person name="Wang F."/>
            <person name="Li S."/>
            <person name="Liu F."/>
            <person name="Li X."/>
            <person name="Cheng L."/>
            <person name="Yang W."/>
            <person name="Li M.H."/>
            <person name="Grossniklaus U."/>
            <person name="Zheng H."/>
            <person name="Wang X."/>
        </authorList>
    </citation>
    <scope>NUCLEOTIDE SEQUENCE [LARGE SCALE GENOMIC DNA]</scope>
    <source>
        <strain evidence="1 2">cv. Chiifu-401-42</strain>
    </source>
</reference>
<reference evidence="1" key="3">
    <citation type="submission" date="2023-03" db="UniProtKB">
        <authorList>
            <consortium name="EnsemblPlants"/>
        </authorList>
    </citation>
    <scope>IDENTIFICATION</scope>
    <source>
        <strain evidence="1">cv. Chiifu-401-42</strain>
    </source>
</reference>
<dbReference type="InterPro" id="IPR052451">
    <property type="entry name" value="Ser/Thr_kinase-like"/>
</dbReference>